<dbReference type="InterPro" id="IPR050126">
    <property type="entry name" value="Ap4A_hydrolase"/>
</dbReference>
<feature type="compositionally biased region" description="Acidic residues" evidence="1">
    <location>
        <begin position="185"/>
        <end position="194"/>
    </location>
</feature>
<gene>
    <name evidence="3" type="ORF">GCM10022407_09530</name>
</gene>
<protein>
    <submittedName>
        <fullName evidence="3">Metallophosphoesterase family protein</fullName>
    </submittedName>
</protein>
<organism evidence="3 4">
    <name type="scientific">Hymenobacter antarcticus</name>
    <dbReference type="NCBI Taxonomy" id="486270"/>
    <lineage>
        <taxon>Bacteria</taxon>
        <taxon>Pseudomonadati</taxon>
        <taxon>Bacteroidota</taxon>
        <taxon>Cytophagia</taxon>
        <taxon>Cytophagales</taxon>
        <taxon>Hymenobacteraceae</taxon>
        <taxon>Hymenobacter</taxon>
    </lineage>
</organism>
<evidence type="ECO:0000313" key="4">
    <source>
        <dbReference type="Proteomes" id="UP001501556"/>
    </source>
</evidence>
<feature type="domain" description="Calcineurin-like phosphoesterase" evidence="2">
    <location>
        <begin position="18"/>
        <end position="185"/>
    </location>
</feature>
<accession>A0ABP7PHH5</accession>
<dbReference type="PANTHER" id="PTHR42850:SF4">
    <property type="entry name" value="ZINC-DEPENDENT ENDOPOLYPHOSPHATASE"/>
    <property type="match status" value="1"/>
</dbReference>
<dbReference type="EMBL" id="BAABDI010000004">
    <property type="protein sequence ID" value="GAA3965125.1"/>
    <property type="molecule type" value="Genomic_DNA"/>
</dbReference>
<reference evidence="4" key="1">
    <citation type="journal article" date="2019" name="Int. J. Syst. Evol. Microbiol.">
        <title>The Global Catalogue of Microorganisms (GCM) 10K type strain sequencing project: providing services to taxonomists for standard genome sequencing and annotation.</title>
        <authorList>
            <consortium name="The Broad Institute Genomics Platform"/>
            <consortium name="The Broad Institute Genome Sequencing Center for Infectious Disease"/>
            <person name="Wu L."/>
            <person name="Ma J."/>
        </authorList>
    </citation>
    <scope>NUCLEOTIDE SEQUENCE [LARGE SCALE GENOMIC DNA]</scope>
    <source>
        <strain evidence="4">JCM 17217</strain>
    </source>
</reference>
<dbReference type="PANTHER" id="PTHR42850">
    <property type="entry name" value="METALLOPHOSPHOESTERASE"/>
    <property type="match status" value="1"/>
</dbReference>
<evidence type="ECO:0000259" key="2">
    <source>
        <dbReference type="Pfam" id="PF00149"/>
    </source>
</evidence>
<evidence type="ECO:0000313" key="3">
    <source>
        <dbReference type="EMBL" id="GAA3965125.1"/>
    </source>
</evidence>
<dbReference type="InterPro" id="IPR029052">
    <property type="entry name" value="Metallo-depent_PP-like"/>
</dbReference>
<sequence length="235" mass="26426">MVAATPTQSRAFYVIKPMNLLIIGDVHGCIHTFSELLTHWRPATEHLIQVGDLVDRGRHVPETVALARQLSEQHPDTTTFLMGNHEQSMLRHYGPEGPYLDWLEWGGRTTVAQYKARPRQLAQHLPWLAQRPLLWQNEHVLVSHAGLADSLHALDPTHPDGLLWRRGPLRKLPTQRQVVGHTPTDDGDPQLDTDSDTIYLDTGAYLGRNLAGVRLTPTGEVLDMILIPTHATDLR</sequence>
<feature type="region of interest" description="Disordered" evidence="1">
    <location>
        <begin position="174"/>
        <end position="194"/>
    </location>
</feature>
<comment type="caution">
    <text evidence="3">The sequence shown here is derived from an EMBL/GenBank/DDBJ whole genome shotgun (WGS) entry which is preliminary data.</text>
</comment>
<dbReference type="InterPro" id="IPR004843">
    <property type="entry name" value="Calcineurin-like_PHP"/>
</dbReference>
<dbReference type="Proteomes" id="UP001501556">
    <property type="component" value="Unassembled WGS sequence"/>
</dbReference>
<dbReference type="SUPFAM" id="SSF56300">
    <property type="entry name" value="Metallo-dependent phosphatases"/>
    <property type="match status" value="1"/>
</dbReference>
<proteinExistence type="predicted"/>
<dbReference type="Gene3D" id="3.60.21.10">
    <property type="match status" value="1"/>
</dbReference>
<name>A0ABP7PHH5_9BACT</name>
<dbReference type="Pfam" id="PF00149">
    <property type="entry name" value="Metallophos"/>
    <property type="match status" value="1"/>
</dbReference>
<keyword evidence="4" id="KW-1185">Reference proteome</keyword>
<evidence type="ECO:0000256" key="1">
    <source>
        <dbReference type="SAM" id="MobiDB-lite"/>
    </source>
</evidence>